<keyword evidence="4 8" id="KW-0547">Nucleotide-binding</keyword>
<dbReference type="Pfam" id="PF12804">
    <property type="entry name" value="NTP_transf_3"/>
    <property type="match status" value="1"/>
</dbReference>
<dbReference type="eggNOG" id="COG0746">
    <property type="taxonomic scope" value="Bacteria"/>
</dbReference>
<keyword evidence="7 8" id="KW-0501">Molybdenum cofactor biosynthesis</keyword>
<protein>
    <recommendedName>
        <fullName evidence="8">Probable molybdenum cofactor guanylyltransferase</fullName>
        <shortName evidence="8">MoCo guanylyltransferase</shortName>
        <ecNumber evidence="8">2.7.7.77</ecNumber>
    </recommendedName>
    <alternativeName>
        <fullName evidence="8">GTP:molybdopterin guanylyltransferase</fullName>
    </alternativeName>
    <alternativeName>
        <fullName evidence="8">Mo-MPT guanylyltransferase</fullName>
    </alternativeName>
    <alternativeName>
        <fullName evidence="8">Molybdopterin guanylyltransferase</fullName>
    </alternativeName>
    <alternativeName>
        <fullName evidence="8">Molybdopterin-guanine dinucleotide synthase</fullName>
        <shortName evidence="8">MGD synthase</shortName>
    </alternativeName>
</protein>
<keyword evidence="6 8" id="KW-0342">GTP-binding</keyword>
<evidence type="ECO:0000259" key="9">
    <source>
        <dbReference type="Pfam" id="PF12804"/>
    </source>
</evidence>
<dbReference type="GeneID" id="55475054"/>
<comment type="similarity">
    <text evidence="8">Belongs to the MobA family.</text>
</comment>
<evidence type="ECO:0000256" key="4">
    <source>
        <dbReference type="ARBA" id="ARBA00022741"/>
    </source>
</evidence>
<dbReference type="HOGENOM" id="CLU_055597_2_0_9"/>
<keyword evidence="10" id="KW-0548">Nucleotidyltransferase</keyword>
<feature type="binding site" evidence="8">
    <location>
        <begin position="8"/>
        <end position="10"/>
    </location>
    <ligand>
        <name>GTP</name>
        <dbReference type="ChEBI" id="CHEBI:37565"/>
    </ligand>
</feature>
<dbReference type="SUPFAM" id="SSF53448">
    <property type="entry name" value="Nucleotide-diphospho-sugar transferases"/>
    <property type="match status" value="1"/>
</dbReference>
<evidence type="ECO:0000256" key="8">
    <source>
        <dbReference type="HAMAP-Rule" id="MF_00316"/>
    </source>
</evidence>
<dbReference type="EMBL" id="CP006721">
    <property type="protein sequence ID" value="AGX43620.1"/>
    <property type="molecule type" value="Genomic_DNA"/>
</dbReference>
<dbReference type="KEGG" id="csb:CLSA_c26490"/>
<reference evidence="10 11" key="1">
    <citation type="journal article" date="2013" name="Genome Announc.">
        <title>Complete Genome Sequence of the Solvent Producer Clostridium saccharobutylicum NCP262 (DSM 13864).</title>
        <authorList>
            <person name="Poehlein A."/>
            <person name="Hartwich K."/>
            <person name="Krabben P."/>
            <person name="Ehrenreich A."/>
            <person name="Liebl W."/>
            <person name="Durre P."/>
            <person name="Gottschalk G."/>
            <person name="Daniel R."/>
        </authorList>
    </citation>
    <scope>NUCLEOTIDE SEQUENCE [LARGE SCALE GENOMIC DNA]</scope>
    <source>
        <strain evidence="10">DSM 13864</strain>
    </source>
</reference>
<comment type="subcellular location">
    <subcellularLocation>
        <location evidence="8">Cytoplasm</location>
    </subcellularLocation>
</comment>
<evidence type="ECO:0000313" key="10">
    <source>
        <dbReference type="EMBL" id="AGX43620.1"/>
    </source>
</evidence>
<comment type="function">
    <text evidence="8">Transfers a GMP moiety from GTP to Mo-molybdopterin (Mo-MPT) cofactor (Moco or molybdenum cofactor) to form Mo-molybdopterin guanine dinucleotide (Mo-MGD) cofactor.</text>
</comment>
<organism evidence="10 11">
    <name type="scientific">Clostridium saccharobutylicum DSM 13864</name>
    <dbReference type="NCBI Taxonomy" id="1345695"/>
    <lineage>
        <taxon>Bacteria</taxon>
        <taxon>Bacillati</taxon>
        <taxon>Bacillota</taxon>
        <taxon>Clostridia</taxon>
        <taxon>Eubacteriales</taxon>
        <taxon>Clostridiaceae</taxon>
        <taxon>Clostridium</taxon>
    </lineage>
</organism>
<evidence type="ECO:0000256" key="3">
    <source>
        <dbReference type="ARBA" id="ARBA00022723"/>
    </source>
</evidence>
<dbReference type="GO" id="GO:0061603">
    <property type="term" value="F:molybdenum cofactor guanylyltransferase activity"/>
    <property type="evidence" value="ECO:0007669"/>
    <property type="project" value="UniProtKB-EC"/>
</dbReference>
<evidence type="ECO:0000256" key="6">
    <source>
        <dbReference type="ARBA" id="ARBA00023134"/>
    </source>
</evidence>
<dbReference type="PANTHER" id="PTHR19136">
    <property type="entry name" value="MOLYBDENUM COFACTOR GUANYLYLTRANSFERASE"/>
    <property type="match status" value="1"/>
</dbReference>
<evidence type="ECO:0000313" key="11">
    <source>
        <dbReference type="Proteomes" id="UP000017118"/>
    </source>
</evidence>
<keyword evidence="2 8" id="KW-0808">Transferase</keyword>
<dbReference type="EC" id="2.7.7.77" evidence="8"/>
<proteinExistence type="inferred from homology"/>
<dbReference type="InterPro" id="IPR029044">
    <property type="entry name" value="Nucleotide-diphossugar_trans"/>
</dbReference>
<evidence type="ECO:0000256" key="2">
    <source>
        <dbReference type="ARBA" id="ARBA00022679"/>
    </source>
</evidence>
<feature type="domain" description="MobA-like NTP transferase" evidence="9">
    <location>
        <begin position="5"/>
        <end position="157"/>
    </location>
</feature>
<name>U5MSN4_CLOSA</name>
<dbReference type="Proteomes" id="UP000017118">
    <property type="component" value="Chromosome"/>
</dbReference>
<keyword evidence="3 8" id="KW-0479">Metal-binding</keyword>
<dbReference type="HAMAP" id="MF_00316">
    <property type="entry name" value="MobA"/>
    <property type="match status" value="1"/>
</dbReference>
<accession>U5MSN4</accession>
<keyword evidence="1 8" id="KW-0963">Cytoplasm</keyword>
<sequence length="192" mass="22201">MEISALVLVGGKSRRMNGNNKAFLKFENKSFIEKITDQLTEFHNIYISVDDKEKYKNLNFILLKDICKDIGPIGGIYSALKAIDEKYIFVTACDMPKITKEFVQFMCNSIIEDAQCVVTQDEDGRIYPLGGIYSKDIIYIIEDMIKQKDYKLLNLIKRAKSKIICLSDTKFNKDILDNINNLEEYNKLEIKK</sequence>
<evidence type="ECO:0000256" key="1">
    <source>
        <dbReference type="ARBA" id="ARBA00022490"/>
    </source>
</evidence>
<dbReference type="PATRIC" id="fig|1345695.3.peg.2627"/>
<dbReference type="RefSeq" id="WP_022746768.1">
    <property type="nucleotide sequence ID" value="NC_022571.1"/>
</dbReference>
<dbReference type="AlphaFoldDB" id="U5MSN4"/>
<feature type="binding site" evidence="8">
    <location>
        <position position="21"/>
    </location>
    <ligand>
        <name>GTP</name>
        <dbReference type="ChEBI" id="CHEBI:37565"/>
    </ligand>
</feature>
<dbReference type="InterPro" id="IPR013482">
    <property type="entry name" value="Molybde_CF_guanTrfase"/>
</dbReference>
<evidence type="ECO:0000256" key="5">
    <source>
        <dbReference type="ARBA" id="ARBA00022842"/>
    </source>
</evidence>
<comment type="cofactor">
    <cofactor evidence="8">
        <name>Mg(2+)</name>
        <dbReference type="ChEBI" id="CHEBI:18420"/>
    </cofactor>
</comment>
<comment type="catalytic activity">
    <reaction evidence="8">
        <text>Mo-molybdopterin + GTP + H(+) = Mo-molybdopterin guanine dinucleotide + diphosphate</text>
        <dbReference type="Rhea" id="RHEA:34243"/>
        <dbReference type="ChEBI" id="CHEBI:15378"/>
        <dbReference type="ChEBI" id="CHEBI:33019"/>
        <dbReference type="ChEBI" id="CHEBI:37565"/>
        <dbReference type="ChEBI" id="CHEBI:71302"/>
        <dbReference type="ChEBI" id="CHEBI:71310"/>
        <dbReference type="EC" id="2.7.7.77"/>
    </reaction>
</comment>
<dbReference type="OrthoDB" id="9788394at2"/>
<dbReference type="Gene3D" id="3.90.550.10">
    <property type="entry name" value="Spore Coat Polysaccharide Biosynthesis Protein SpsA, Chain A"/>
    <property type="match status" value="1"/>
</dbReference>
<comment type="caution">
    <text evidence="8">Lacks conserved residue(s) required for the propagation of feature annotation.</text>
</comment>
<gene>
    <name evidence="8 10" type="primary">mobA</name>
    <name evidence="10" type="ORF">CLSA_c26490</name>
</gene>
<feature type="binding site" evidence="8">
    <location>
        <position position="94"/>
    </location>
    <ligand>
        <name>Mg(2+)</name>
        <dbReference type="ChEBI" id="CHEBI:18420"/>
    </ligand>
</feature>
<evidence type="ECO:0000256" key="7">
    <source>
        <dbReference type="ARBA" id="ARBA00023150"/>
    </source>
</evidence>
<dbReference type="CDD" id="cd02503">
    <property type="entry name" value="MobA"/>
    <property type="match status" value="1"/>
</dbReference>
<dbReference type="InterPro" id="IPR025877">
    <property type="entry name" value="MobA-like_NTP_Trfase"/>
</dbReference>
<comment type="domain">
    <text evidence="8">The N-terminal domain determines nucleotide recognition and specific binding, while the C-terminal domain determines the specific binding to the target protein.</text>
</comment>
<dbReference type="GO" id="GO:0005737">
    <property type="term" value="C:cytoplasm"/>
    <property type="evidence" value="ECO:0007669"/>
    <property type="project" value="UniProtKB-SubCell"/>
</dbReference>
<dbReference type="PANTHER" id="PTHR19136:SF81">
    <property type="entry name" value="MOLYBDENUM COFACTOR GUANYLYLTRANSFERASE"/>
    <property type="match status" value="1"/>
</dbReference>
<keyword evidence="5 8" id="KW-0460">Magnesium</keyword>
<keyword evidence="11" id="KW-1185">Reference proteome</keyword>
<dbReference type="GO" id="GO:0005525">
    <property type="term" value="F:GTP binding"/>
    <property type="evidence" value="ECO:0007669"/>
    <property type="project" value="UniProtKB-UniRule"/>
</dbReference>
<feature type="binding site" evidence="8">
    <location>
        <position position="94"/>
    </location>
    <ligand>
        <name>GTP</name>
        <dbReference type="ChEBI" id="CHEBI:37565"/>
    </ligand>
</feature>
<dbReference type="GO" id="GO:0046872">
    <property type="term" value="F:metal ion binding"/>
    <property type="evidence" value="ECO:0007669"/>
    <property type="project" value="UniProtKB-KW"/>
</dbReference>
<dbReference type="GO" id="GO:0006777">
    <property type="term" value="P:Mo-molybdopterin cofactor biosynthetic process"/>
    <property type="evidence" value="ECO:0007669"/>
    <property type="project" value="UniProtKB-KW"/>
</dbReference>
<feature type="binding site" evidence="8">
    <location>
        <position position="65"/>
    </location>
    <ligand>
        <name>GTP</name>
        <dbReference type="ChEBI" id="CHEBI:37565"/>
    </ligand>
</feature>